<evidence type="ECO:0008006" key="3">
    <source>
        <dbReference type="Google" id="ProtNLM"/>
    </source>
</evidence>
<dbReference type="AlphaFoldDB" id="A0A9K3HB63"/>
<dbReference type="Gene3D" id="3.40.395.10">
    <property type="entry name" value="Adenoviral Proteinase, Chain A"/>
    <property type="match status" value="1"/>
</dbReference>
<reference evidence="1" key="2">
    <citation type="submission" date="2020-06" db="EMBL/GenBank/DDBJ databases">
        <title>Helianthus annuus Genome sequencing and assembly Release 2.</title>
        <authorList>
            <person name="Gouzy J."/>
            <person name="Langlade N."/>
            <person name="Munos S."/>
        </authorList>
    </citation>
    <scope>NUCLEOTIDE SEQUENCE</scope>
    <source>
        <tissue evidence="1">Leaves</tissue>
    </source>
</reference>
<evidence type="ECO:0000313" key="1">
    <source>
        <dbReference type="EMBL" id="KAF5773800.1"/>
    </source>
</evidence>
<sequence>MLELKEFNIIIIPMIERKHFYLICFDLENVKVKLIDNMVSNNGFYRMSAGTKFKETGTPCKVKNYMVGYLKDVKHPSAARMAAATLTKKTLEWATSDNFND</sequence>
<dbReference type="EMBL" id="MNCJ02000328">
    <property type="protein sequence ID" value="KAF5773800.1"/>
    <property type="molecule type" value="Genomic_DNA"/>
</dbReference>
<comment type="caution">
    <text evidence="1">The sequence shown here is derived from an EMBL/GenBank/DDBJ whole genome shotgun (WGS) entry which is preliminary data.</text>
</comment>
<proteinExistence type="predicted"/>
<keyword evidence="2" id="KW-1185">Reference proteome</keyword>
<reference evidence="1" key="1">
    <citation type="journal article" date="2017" name="Nature">
        <title>The sunflower genome provides insights into oil metabolism, flowering and Asterid evolution.</title>
        <authorList>
            <person name="Badouin H."/>
            <person name="Gouzy J."/>
            <person name="Grassa C.J."/>
            <person name="Murat F."/>
            <person name="Staton S.E."/>
            <person name="Cottret L."/>
            <person name="Lelandais-Briere C."/>
            <person name="Owens G.L."/>
            <person name="Carrere S."/>
            <person name="Mayjonade B."/>
            <person name="Legrand L."/>
            <person name="Gill N."/>
            <person name="Kane N.C."/>
            <person name="Bowers J.E."/>
            <person name="Hubner S."/>
            <person name="Bellec A."/>
            <person name="Berard A."/>
            <person name="Berges H."/>
            <person name="Blanchet N."/>
            <person name="Boniface M.C."/>
            <person name="Brunel D."/>
            <person name="Catrice O."/>
            <person name="Chaidir N."/>
            <person name="Claudel C."/>
            <person name="Donnadieu C."/>
            <person name="Faraut T."/>
            <person name="Fievet G."/>
            <person name="Helmstetter N."/>
            <person name="King M."/>
            <person name="Knapp S.J."/>
            <person name="Lai Z."/>
            <person name="Le Paslier M.C."/>
            <person name="Lippi Y."/>
            <person name="Lorenzon L."/>
            <person name="Mandel J.R."/>
            <person name="Marage G."/>
            <person name="Marchand G."/>
            <person name="Marquand E."/>
            <person name="Bret-Mestries E."/>
            <person name="Morien E."/>
            <person name="Nambeesan S."/>
            <person name="Nguyen T."/>
            <person name="Pegot-Espagnet P."/>
            <person name="Pouilly N."/>
            <person name="Raftis F."/>
            <person name="Sallet E."/>
            <person name="Schiex T."/>
            <person name="Thomas J."/>
            <person name="Vandecasteele C."/>
            <person name="Vares D."/>
            <person name="Vear F."/>
            <person name="Vautrin S."/>
            <person name="Crespi M."/>
            <person name="Mangin B."/>
            <person name="Burke J.M."/>
            <person name="Salse J."/>
            <person name="Munos S."/>
            <person name="Vincourt P."/>
            <person name="Rieseberg L.H."/>
            <person name="Langlade N.B."/>
        </authorList>
    </citation>
    <scope>NUCLEOTIDE SEQUENCE</scope>
    <source>
        <tissue evidence="1">Leaves</tissue>
    </source>
</reference>
<organism evidence="1 2">
    <name type="scientific">Helianthus annuus</name>
    <name type="common">Common sunflower</name>
    <dbReference type="NCBI Taxonomy" id="4232"/>
    <lineage>
        <taxon>Eukaryota</taxon>
        <taxon>Viridiplantae</taxon>
        <taxon>Streptophyta</taxon>
        <taxon>Embryophyta</taxon>
        <taxon>Tracheophyta</taxon>
        <taxon>Spermatophyta</taxon>
        <taxon>Magnoliopsida</taxon>
        <taxon>eudicotyledons</taxon>
        <taxon>Gunneridae</taxon>
        <taxon>Pentapetalae</taxon>
        <taxon>asterids</taxon>
        <taxon>campanulids</taxon>
        <taxon>Asterales</taxon>
        <taxon>Asteraceae</taxon>
        <taxon>Asteroideae</taxon>
        <taxon>Heliantheae alliance</taxon>
        <taxon>Heliantheae</taxon>
        <taxon>Helianthus</taxon>
    </lineage>
</organism>
<gene>
    <name evidence="1" type="ORF">HanXRQr2_Chr13g0592731</name>
</gene>
<protein>
    <recommendedName>
        <fullName evidence="3">Ulp1 protease family, C-terminal catalytic domain-containing protein</fullName>
    </recommendedName>
</protein>
<name>A0A9K3HB63_HELAN</name>
<accession>A0A9K3HB63</accession>
<evidence type="ECO:0000313" key="2">
    <source>
        <dbReference type="Proteomes" id="UP000215914"/>
    </source>
</evidence>
<dbReference type="Proteomes" id="UP000215914">
    <property type="component" value="Unassembled WGS sequence"/>
</dbReference>
<dbReference type="Gramene" id="mRNA:HanXRQr2_Chr13g0592731">
    <property type="protein sequence ID" value="mRNA:HanXRQr2_Chr13g0592731"/>
    <property type="gene ID" value="HanXRQr2_Chr13g0592731"/>
</dbReference>